<accession>A0A7M2GG88</accession>
<evidence type="ECO:0000256" key="1">
    <source>
        <dbReference type="SAM" id="MobiDB-lite"/>
    </source>
</evidence>
<dbReference type="AlphaFoldDB" id="A0A7M2GG88"/>
<dbReference type="KEGG" id="sbar:H5V43_16305"/>
<reference evidence="3" key="1">
    <citation type="submission" date="2020-08" db="EMBL/GenBank/DDBJ databases">
        <title>Complete genome sequence of Sphingobium barthaii strain KK22, a high-molecular-weight polycyclic aromatic hydrocarbon-degrading soil bacterium.</title>
        <authorList>
            <person name="Mori J.F."/>
            <person name="Kanaly R.A."/>
        </authorList>
    </citation>
    <scope>NUCLEOTIDE SEQUENCE [LARGE SCALE GENOMIC DNA]</scope>
    <source>
        <strain evidence="3">KK22</strain>
    </source>
</reference>
<evidence type="ECO:0000313" key="2">
    <source>
        <dbReference type="EMBL" id="QOT71603.1"/>
    </source>
</evidence>
<dbReference type="RefSeq" id="WP_025551679.1">
    <property type="nucleotide sequence ID" value="NZ_BATN01000134.1"/>
</dbReference>
<name>A0A7M2GG88_SPHSA</name>
<evidence type="ECO:0000313" key="3">
    <source>
        <dbReference type="Proteomes" id="UP000593663"/>
    </source>
</evidence>
<feature type="compositionally biased region" description="Polar residues" evidence="1">
    <location>
        <begin position="1"/>
        <end position="15"/>
    </location>
</feature>
<feature type="region of interest" description="Disordered" evidence="1">
    <location>
        <begin position="164"/>
        <end position="192"/>
    </location>
</feature>
<gene>
    <name evidence="2" type="ORF">H5V43_16305</name>
</gene>
<protein>
    <submittedName>
        <fullName evidence="2">Uncharacterized protein</fullName>
    </submittedName>
</protein>
<sequence>MSEIQEGQTATNPKTGQRIIFKGGQWHNYTEPGAAPSQPTKSGQPFETSKSRDAARAALDQMDRIQPQVDRVRALYNETLRGSGPLKSLGEFMPTQANARFDNAVAGLRTLVRPAQRTPGEGAMSDFESKLAIQNLPNRYSFDSANEEALDGLQTFLDTSRASYSKRLGLPTPPPSVRRKPSTNGWTIRKVK</sequence>
<organism evidence="2 3">
    <name type="scientific">Sphingobium fuliginis (strain ATCC 27551)</name>
    <dbReference type="NCBI Taxonomy" id="336203"/>
    <lineage>
        <taxon>Bacteria</taxon>
        <taxon>Pseudomonadati</taxon>
        <taxon>Pseudomonadota</taxon>
        <taxon>Alphaproteobacteria</taxon>
        <taxon>Sphingomonadales</taxon>
        <taxon>Sphingomonadaceae</taxon>
        <taxon>Sphingobium</taxon>
    </lineage>
</organism>
<feature type="region of interest" description="Disordered" evidence="1">
    <location>
        <begin position="1"/>
        <end position="64"/>
    </location>
</feature>
<feature type="compositionally biased region" description="Polar residues" evidence="1">
    <location>
        <begin position="37"/>
        <end position="48"/>
    </location>
</feature>
<dbReference type="Proteomes" id="UP000593663">
    <property type="component" value="Chromosome 1"/>
</dbReference>
<dbReference type="EMBL" id="CP060035">
    <property type="protein sequence ID" value="QOT71603.1"/>
    <property type="molecule type" value="Genomic_DNA"/>
</dbReference>
<proteinExistence type="predicted"/>